<dbReference type="KEGG" id="sla:SERLADRAFT_480151"/>
<reference evidence="1" key="1">
    <citation type="submission" date="2011-04" db="EMBL/GenBank/DDBJ databases">
        <title>Evolution of plant cell wall degrading machinery underlies the functional diversity of forest fungi.</title>
        <authorList>
            <consortium name="US DOE Joint Genome Institute (JGI-PGF)"/>
            <person name="Eastwood D.C."/>
            <person name="Floudas D."/>
            <person name="Binder M."/>
            <person name="Majcherczyk A."/>
            <person name="Schneider P."/>
            <person name="Aerts A."/>
            <person name="Asiegbu F.O."/>
            <person name="Baker S.E."/>
            <person name="Barry K."/>
            <person name="Bendiksby M."/>
            <person name="Blumentritt M."/>
            <person name="Coutinho P.M."/>
            <person name="Cullen D."/>
            <person name="Cullen D."/>
            <person name="Gathman A."/>
            <person name="Goodell B."/>
            <person name="Henrissat B."/>
            <person name="Ihrmark K."/>
            <person name="Kauserud H."/>
            <person name="Kohler A."/>
            <person name="LaButti K."/>
            <person name="Lapidus A."/>
            <person name="Lavin J.L."/>
            <person name="Lee Y.-H."/>
            <person name="Lindquist E."/>
            <person name="Lilly W."/>
            <person name="Lucas S."/>
            <person name="Morin E."/>
            <person name="Murat C."/>
            <person name="Oguiza J.A."/>
            <person name="Park J."/>
            <person name="Pisabarro A.G."/>
            <person name="Riley R."/>
            <person name="Rosling A."/>
            <person name="Salamov A."/>
            <person name="Schmidt O."/>
            <person name="Schmutz J."/>
            <person name="Skrede I."/>
            <person name="Stenlid J."/>
            <person name="Wiebenga A."/>
            <person name="Xie X."/>
            <person name="Kues U."/>
            <person name="Hibbett D.S."/>
            <person name="Hoffmeister D."/>
            <person name="Hogberg N."/>
            <person name="Martin F."/>
            <person name="Grigoriev I.V."/>
            <person name="Watkinson S.C."/>
        </authorList>
    </citation>
    <scope>NUCLEOTIDE SEQUENCE</scope>
    <source>
        <strain evidence="1">S7.9</strain>
    </source>
</reference>
<protein>
    <submittedName>
        <fullName evidence="1">Uncharacterized protein</fullName>
    </submittedName>
</protein>
<dbReference type="GeneID" id="18821475"/>
<dbReference type="HOGENOM" id="CLU_2851113_0_0_1"/>
<organism>
    <name type="scientific">Serpula lacrymans var. lacrymans (strain S7.9)</name>
    <name type="common">Dry rot fungus</name>
    <dbReference type="NCBI Taxonomy" id="578457"/>
    <lineage>
        <taxon>Eukaryota</taxon>
        <taxon>Fungi</taxon>
        <taxon>Dikarya</taxon>
        <taxon>Basidiomycota</taxon>
        <taxon>Agaricomycotina</taxon>
        <taxon>Agaricomycetes</taxon>
        <taxon>Agaricomycetidae</taxon>
        <taxon>Boletales</taxon>
        <taxon>Coniophorineae</taxon>
        <taxon>Serpulaceae</taxon>
        <taxon>Serpula</taxon>
    </lineage>
</organism>
<gene>
    <name evidence="1" type="ORF">SERLADRAFT_480151</name>
</gene>
<dbReference type="EMBL" id="GL945445">
    <property type="protein sequence ID" value="EGO19016.1"/>
    <property type="molecule type" value="Genomic_DNA"/>
</dbReference>
<name>F8PCR7_SERL9</name>
<proteinExistence type="predicted"/>
<dbReference type="RefSeq" id="XP_007324240.1">
    <property type="nucleotide sequence ID" value="XM_007324178.1"/>
</dbReference>
<evidence type="ECO:0000313" key="1">
    <source>
        <dbReference type="EMBL" id="EGO19016.1"/>
    </source>
</evidence>
<accession>F8PCR7</accession>
<sequence length="65" mass="7247">MIISVGAEHSSMRAAIQLLCHESGDPDIMANRHSYLHRKHSKHQLTGALEYILVNGTSSLWHISP</sequence>
<dbReference type="AlphaFoldDB" id="F8PCR7"/>
<dbReference type="Proteomes" id="UP000008064">
    <property type="component" value="Unassembled WGS sequence"/>
</dbReference>